<dbReference type="SMART" id="SM00421">
    <property type="entry name" value="HTH_LUXR"/>
    <property type="match status" value="1"/>
</dbReference>
<evidence type="ECO:0000256" key="3">
    <source>
        <dbReference type="PROSITE-ProRule" id="PRU00169"/>
    </source>
</evidence>
<dbReference type="SMART" id="SM00448">
    <property type="entry name" value="REC"/>
    <property type="match status" value="1"/>
</dbReference>
<evidence type="ECO:0000256" key="2">
    <source>
        <dbReference type="ARBA" id="ARBA00023125"/>
    </source>
</evidence>
<dbReference type="SUPFAM" id="SSF52172">
    <property type="entry name" value="CheY-like"/>
    <property type="match status" value="1"/>
</dbReference>
<evidence type="ECO:0000259" key="5">
    <source>
        <dbReference type="PROSITE" id="PS50110"/>
    </source>
</evidence>
<protein>
    <submittedName>
        <fullName evidence="6">Response regulator transcription factor</fullName>
    </submittedName>
</protein>
<evidence type="ECO:0000313" key="6">
    <source>
        <dbReference type="EMBL" id="HGY56675.1"/>
    </source>
</evidence>
<dbReference type="GO" id="GO:0003677">
    <property type="term" value="F:DNA binding"/>
    <property type="evidence" value="ECO:0007669"/>
    <property type="project" value="UniProtKB-KW"/>
</dbReference>
<reference evidence="6" key="1">
    <citation type="journal article" date="2020" name="mSystems">
        <title>Genome- and Community-Level Interaction Insights into Carbon Utilization and Element Cycling Functions of Hydrothermarchaeota in Hydrothermal Sediment.</title>
        <authorList>
            <person name="Zhou Z."/>
            <person name="Liu Y."/>
            <person name="Xu W."/>
            <person name="Pan J."/>
            <person name="Luo Z.H."/>
            <person name="Li M."/>
        </authorList>
    </citation>
    <scope>NUCLEOTIDE SEQUENCE [LARGE SCALE GENOMIC DNA]</scope>
    <source>
        <strain evidence="6">HyVt-577</strain>
    </source>
</reference>
<dbReference type="AlphaFoldDB" id="A0A7V4WVY3"/>
<dbReference type="InterPro" id="IPR011006">
    <property type="entry name" value="CheY-like_superfamily"/>
</dbReference>
<dbReference type="PANTHER" id="PTHR43214">
    <property type="entry name" value="TWO-COMPONENT RESPONSE REGULATOR"/>
    <property type="match status" value="1"/>
</dbReference>
<dbReference type="CDD" id="cd06170">
    <property type="entry name" value="LuxR_C_like"/>
    <property type="match status" value="1"/>
</dbReference>
<feature type="modified residue" description="4-aspartylphosphate" evidence="3">
    <location>
        <position position="54"/>
    </location>
</feature>
<evidence type="ECO:0000256" key="1">
    <source>
        <dbReference type="ARBA" id="ARBA00022553"/>
    </source>
</evidence>
<dbReference type="InterPro" id="IPR016032">
    <property type="entry name" value="Sig_transdc_resp-reg_C-effctor"/>
</dbReference>
<dbReference type="InterPro" id="IPR000792">
    <property type="entry name" value="Tscrpt_reg_LuxR_C"/>
</dbReference>
<dbReference type="PROSITE" id="PS50043">
    <property type="entry name" value="HTH_LUXR_2"/>
    <property type="match status" value="1"/>
</dbReference>
<evidence type="ECO:0000259" key="4">
    <source>
        <dbReference type="PROSITE" id="PS50043"/>
    </source>
</evidence>
<dbReference type="PANTHER" id="PTHR43214:SF43">
    <property type="entry name" value="TWO-COMPONENT RESPONSE REGULATOR"/>
    <property type="match status" value="1"/>
</dbReference>
<dbReference type="PRINTS" id="PR00038">
    <property type="entry name" value="HTHLUXR"/>
</dbReference>
<keyword evidence="2" id="KW-0238">DNA-binding</keyword>
<comment type="caution">
    <text evidence="6">The sequence shown here is derived from an EMBL/GenBank/DDBJ whole genome shotgun (WGS) entry which is preliminary data.</text>
</comment>
<sequence>MIHVIITEDNDTIREGLALLINASDGLKCSAAYAQCEDMLADYKNHRVDVFLQDIGLPGMNGIECVQLLRQEMPEALILMLTVYEDEENIFNALKAGASGYLLKKTAPAQLIEAIKDAYEGGSPMSANIARKVVRFFQSGSGAKKPDMHNLSRREVEILSGLAAGNSYKMLADKLFISIHTVRSHIRHIYKKLQVHNQSEAVSRAYKNGII</sequence>
<dbReference type="InterPro" id="IPR058245">
    <property type="entry name" value="NreC/VraR/RcsB-like_REC"/>
</dbReference>
<dbReference type="Gene3D" id="3.40.50.2300">
    <property type="match status" value="1"/>
</dbReference>
<dbReference type="SUPFAM" id="SSF46894">
    <property type="entry name" value="C-terminal effector domain of the bipartite response regulators"/>
    <property type="match status" value="1"/>
</dbReference>
<dbReference type="Pfam" id="PF00196">
    <property type="entry name" value="GerE"/>
    <property type="match status" value="1"/>
</dbReference>
<dbReference type="CDD" id="cd17535">
    <property type="entry name" value="REC_NarL-like"/>
    <property type="match status" value="1"/>
</dbReference>
<feature type="domain" description="HTH luxR-type" evidence="4">
    <location>
        <begin position="144"/>
        <end position="209"/>
    </location>
</feature>
<dbReference type="Proteomes" id="UP000885779">
    <property type="component" value="Unassembled WGS sequence"/>
</dbReference>
<dbReference type="PROSITE" id="PS50110">
    <property type="entry name" value="RESPONSE_REGULATORY"/>
    <property type="match status" value="1"/>
</dbReference>
<accession>A0A7V4WVY3</accession>
<keyword evidence="1 3" id="KW-0597">Phosphoprotein</keyword>
<organism evidence="6">
    <name type="scientific">Caldithrix abyssi</name>
    <dbReference type="NCBI Taxonomy" id="187145"/>
    <lineage>
        <taxon>Bacteria</taxon>
        <taxon>Pseudomonadati</taxon>
        <taxon>Calditrichota</taxon>
        <taxon>Calditrichia</taxon>
        <taxon>Calditrichales</taxon>
        <taxon>Calditrichaceae</taxon>
        <taxon>Caldithrix</taxon>
    </lineage>
</organism>
<gene>
    <name evidence="6" type="ORF">ENK44_13285</name>
</gene>
<dbReference type="Pfam" id="PF00072">
    <property type="entry name" value="Response_reg"/>
    <property type="match status" value="1"/>
</dbReference>
<name>A0A7V4WVY3_CALAY</name>
<dbReference type="InterPro" id="IPR039420">
    <property type="entry name" value="WalR-like"/>
</dbReference>
<dbReference type="EMBL" id="DRQG01000123">
    <property type="protein sequence ID" value="HGY56675.1"/>
    <property type="molecule type" value="Genomic_DNA"/>
</dbReference>
<dbReference type="GO" id="GO:0000160">
    <property type="term" value="P:phosphorelay signal transduction system"/>
    <property type="evidence" value="ECO:0007669"/>
    <property type="project" value="InterPro"/>
</dbReference>
<dbReference type="InterPro" id="IPR001789">
    <property type="entry name" value="Sig_transdc_resp-reg_receiver"/>
</dbReference>
<feature type="domain" description="Response regulatory" evidence="5">
    <location>
        <begin position="3"/>
        <end position="119"/>
    </location>
</feature>
<dbReference type="GO" id="GO:0006355">
    <property type="term" value="P:regulation of DNA-templated transcription"/>
    <property type="evidence" value="ECO:0007669"/>
    <property type="project" value="InterPro"/>
</dbReference>
<proteinExistence type="predicted"/>